<feature type="domain" description="AB hydrolase-1" evidence="2">
    <location>
        <begin position="9"/>
        <end position="216"/>
    </location>
</feature>
<dbReference type="GeneID" id="54471702"/>
<reference evidence="3" key="1">
    <citation type="journal article" date="2020" name="Stud. Mycol.">
        <title>101 Dothideomycetes genomes: a test case for predicting lifestyles and emergence of pathogens.</title>
        <authorList>
            <person name="Haridas S."/>
            <person name="Albert R."/>
            <person name="Binder M."/>
            <person name="Bloem J."/>
            <person name="Labutti K."/>
            <person name="Salamov A."/>
            <person name="Andreopoulos B."/>
            <person name="Baker S."/>
            <person name="Barry K."/>
            <person name="Bills G."/>
            <person name="Bluhm B."/>
            <person name="Cannon C."/>
            <person name="Castanera R."/>
            <person name="Culley D."/>
            <person name="Daum C."/>
            <person name="Ezra D."/>
            <person name="Gonzalez J."/>
            <person name="Henrissat B."/>
            <person name="Kuo A."/>
            <person name="Liang C."/>
            <person name="Lipzen A."/>
            <person name="Lutzoni F."/>
            <person name="Magnuson J."/>
            <person name="Mondo S."/>
            <person name="Nolan M."/>
            <person name="Ohm R."/>
            <person name="Pangilinan J."/>
            <person name="Park H.-J."/>
            <person name="Ramirez L."/>
            <person name="Alfaro M."/>
            <person name="Sun H."/>
            <person name="Tritt A."/>
            <person name="Yoshinaga Y."/>
            <person name="Zwiers L.-H."/>
            <person name="Turgeon B."/>
            <person name="Goodwin S."/>
            <person name="Spatafora J."/>
            <person name="Crous P."/>
            <person name="Grigoriev I."/>
        </authorList>
    </citation>
    <scope>NUCLEOTIDE SEQUENCE</scope>
    <source>
        <strain evidence="3">CBS 113389</strain>
    </source>
</reference>
<dbReference type="InterPro" id="IPR000073">
    <property type="entry name" value="AB_hydrolase_1"/>
</dbReference>
<dbReference type="Proteomes" id="UP000799767">
    <property type="component" value="Unassembled WGS sequence"/>
</dbReference>
<protein>
    <recommendedName>
        <fullName evidence="2">AB hydrolase-1 domain-containing protein</fullName>
    </recommendedName>
</protein>
<dbReference type="AlphaFoldDB" id="A0A6A6Q2T6"/>
<dbReference type="SUPFAM" id="SSF53474">
    <property type="entry name" value="alpha/beta-Hydrolases"/>
    <property type="match status" value="1"/>
</dbReference>
<dbReference type="Gene3D" id="3.40.50.1820">
    <property type="entry name" value="alpha/beta hydrolase"/>
    <property type="match status" value="1"/>
</dbReference>
<dbReference type="EMBL" id="MU001632">
    <property type="protein sequence ID" value="KAF2486304.1"/>
    <property type="molecule type" value="Genomic_DNA"/>
</dbReference>
<dbReference type="InterPro" id="IPR029058">
    <property type="entry name" value="AB_hydrolase_fold"/>
</dbReference>
<dbReference type="Pfam" id="PF12697">
    <property type="entry name" value="Abhydrolase_6"/>
    <property type="match status" value="1"/>
</dbReference>
<proteinExistence type="predicted"/>
<dbReference type="PANTHER" id="PTHR47842:SF1">
    <property type="entry name" value="DUF676 DOMAIN-CONTAINING PROTEIN"/>
    <property type="match status" value="1"/>
</dbReference>
<evidence type="ECO:0000259" key="2">
    <source>
        <dbReference type="Pfam" id="PF12697"/>
    </source>
</evidence>
<dbReference type="RefSeq" id="XP_033592873.1">
    <property type="nucleotide sequence ID" value="XM_033730700.1"/>
</dbReference>
<gene>
    <name evidence="3" type="ORF">BDY17DRAFT_246123</name>
</gene>
<evidence type="ECO:0000313" key="3">
    <source>
        <dbReference type="EMBL" id="KAF2486304.1"/>
    </source>
</evidence>
<accession>A0A6A6Q2T6</accession>
<dbReference type="PANTHER" id="PTHR47842">
    <property type="entry name" value="EXPRESSED PROTEIN"/>
    <property type="match status" value="1"/>
</dbReference>
<name>A0A6A6Q2T6_9PEZI</name>
<feature type="compositionally biased region" description="Acidic residues" evidence="1">
    <location>
        <begin position="403"/>
        <end position="412"/>
    </location>
</feature>
<feature type="region of interest" description="Disordered" evidence="1">
    <location>
        <begin position="380"/>
        <end position="412"/>
    </location>
</feature>
<evidence type="ECO:0000313" key="4">
    <source>
        <dbReference type="Proteomes" id="UP000799767"/>
    </source>
</evidence>
<dbReference type="OrthoDB" id="442243at2759"/>
<keyword evidence="4" id="KW-1185">Reference proteome</keyword>
<sequence length="412" mass="44424">MKKTLLLCFIHGFKGTDSTFENFPSDLRALLAHSLPNLDVLSVQYPRYETRGELKECVGRFKEWLQNKVIDLEVANRTPSPTVDPSVHVVLCGHSMGGIVAAEALLSIARPTNLAPPTEEEDRASSAPPANSTALFFPHISAVISFDTPYLGISPGVLAYGAEEQLNHASSAYKAFDSASSFFGWNSPKNTTPIPDAASRGLPAPANASSGSWNKWGKYAAFGGAAAALAGAAGAAYLSRDQISKGFSWAGSHLEFVNTLARGAELQKRVERVVQLTQSHHVGFVNFYTALGDKRSTHTKYAGALLDKDRTFCEFARDSSKSKGHWIRSVNEAVGDEVQAHTSMFSRKANPGYHAMLPAARDEIVNSIDRRWYGALGSDHTADPRASDWNDNDEDAAGGADMGETEEMEAAG</sequence>
<evidence type="ECO:0000256" key="1">
    <source>
        <dbReference type="SAM" id="MobiDB-lite"/>
    </source>
</evidence>
<organism evidence="3 4">
    <name type="scientific">Neohortaea acidophila</name>
    <dbReference type="NCBI Taxonomy" id="245834"/>
    <lineage>
        <taxon>Eukaryota</taxon>
        <taxon>Fungi</taxon>
        <taxon>Dikarya</taxon>
        <taxon>Ascomycota</taxon>
        <taxon>Pezizomycotina</taxon>
        <taxon>Dothideomycetes</taxon>
        <taxon>Dothideomycetidae</taxon>
        <taxon>Mycosphaerellales</taxon>
        <taxon>Teratosphaeriaceae</taxon>
        <taxon>Neohortaea</taxon>
    </lineage>
</organism>